<dbReference type="SMART" id="SM00298">
    <property type="entry name" value="CHROMO"/>
    <property type="match status" value="1"/>
</dbReference>
<feature type="domain" description="Chromo" evidence="3">
    <location>
        <begin position="48"/>
        <end position="112"/>
    </location>
</feature>
<evidence type="ECO:0000256" key="1">
    <source>
        <dbReference type="ARBA" id="ARBA00004123"/>
    </source>
</evidence>
<dbReference type="GO" id="GO:0005634">
    <property type="term" value="C:nucleus"/>
    <property type="evidence" value="ECO:0007669"/>
    <property type="project" value="UniProtKB-SubCell"/>
</dbReference>
<dbReference type="InterPro" id="IPR000953">
    <property type="entry name" value="Chromo/chromo_shadow_dom"/>
</dbReference>
<protein>
    <recommendedName>
        <fullName evidence="3">Chromo domain-containing protein</fullName>
    </recommendedName>
</protein>
<sequence length="116" mass="13445">MPSTARNSSASSHVHGNYLTFTDRQTNIRYFVEPRPNKPVITSNGIEWPVQRILKMARRRLPGRKKKSTRYLVRWVGYPKACDTWEPARNLRECAALDCFERKSSKARNYSSASRA</sequence>
<dbReference type="Gene3D" id="2.40.50.40">
    <property type="match status" value="1"/>
</dbReference>
<dbReference type="InterPro" id="IPR023779">
    <property type="entry name" value="Chromodomain_CS"/>
</dbReference>
<proteinExistence type="predicted"/>
<name>A0A8H5CK25_9AGAR</name>
<dbReference type="PROSITE" id="PS50013">
    <property type="entry name" value="CHROMO_2"/>
    <property type="match status" value="1"/>
</dbReference>
<dbReference type="OrthoDB" id="3261295at2759"/>
<dbReference type="Pfam" id="PF00385">
    <property type="entry name" value="Chromo"/>
    <property type="match status" value="1"/>
</dbReference>
<organism evidence="4 5">
    <name type="scientific">Ephemerocybe angulata</name>
    <dbReference type="NCBI Taxonomy" id="980116"/>
    <lineage>
        <taxon>Eukaryota</taxon>
        <taxon>Fungi</taxon>
        <taxon>Dikarya</taxon>
        <taxon>Basidiomycota</taxon>
        <taxon>Agaricomycotina</taxon>
        <taxon>Agaricomycetes</taxon>
        <taxon>Agaricomycetidae</taxon>
        <taxon>Agaricales</taxon>
        <taxon>Agaricineae</taxon>
        <taxon>Psathyrellaceae</taxon>
        <taxon>Ephemerocybe</taxon>
    </lineage>
</organism>
<dbReference type="SUPFAM" id="SSF54160">
    <property type="entry name" value="Chromo domain-like"/>
    <property type="match status" value="1"/>
</dbReference>
<dbReference type="InterPro" id="IPR016197">
    <property type="entry name" value="Chromo-like_dom_sf"/>
</dbReference>
<dbReference type="GO" id="GO:0006338">
    <property type="term" value="P:chromatin remodeling"/>
    <property type="evidence" value="ECO:0007669"/>
    <property type="project" value="UniProtKB-ARBA"/>
</dbReference>
<dbReference type="AlphaFoldDB" id="A0A8H5CK25"/>
<gene>
    <name evidence="4" type="ORF">D9611_001107</name>
</gene>
<dbReference type="InterPro" id="IPR023780">
    <property type="entry name" value="Chromo_domain"/>
</dbReference>
<dbReference type="EMBL" id="JAACJK010000001">
    <property type="protein sequence ID" value="KAF5342376.1"/>
    <property type="molecule type" value="Genomic_DNA"/>
</dbReference>
<comment type="subcellular location">
    <subcellularLocation>
        <location evidence="1">Nucleus</location>
    </subcellularLocation>
</comment>
<evidence type="ECO:0000259" key="3">
    <source>
        <dbReference type="PROSITE" id="PS50013"/>
    </source>
</evidence>
<keyword evidence="2" id="KW-0539">Nucleus</keyword>
<evidence type="ECO:0000313" key="4">
    <source>
        <dbReference type="EMBL" id="KAF5342376.1"/>
    </source>
</evidence>
<evidence type="ECO:0000256" key="2">
    <source>
        <dbReference type="ARBA" id="ARBA00023242"/>
    </source>
</evidence>
<dbReference type="PROSITE" id="PS00598">
    <property type="entry name" value="CHROMO_1"/>
    <property type="match status" value="1"/>
</dbReference>
<evidence type="ECO:0000313" key="5">
    <source>
        <dbReference type="Proteomes" id="UP000541558"/>
    </source>
</evidence>
<accession>A0A8H5CK25</accession>
<keyword evidence="5" id="KW-1185">Reference proteome</keyword>
<dbReference type="Proteomes" id="UP000541558">
    <property type="component" value="Unassembled WGS sequence"/>
</dbReference>
<comment type="caution">
    <text evidence="4">The sequence shown here is derived from an EMBL/GenBank/DDBJ whole genome shotgun (WGS) entry which is preliminary data.</text>
</comment>
<reference evidence="4 5" key="1">
    <citation type="journal article" date="2020" name="ISME J.">
        <title>Uncovering the hidden diversity of litter-decomposition mechanisms in mushroom-forming fungi.</title>
        <authorList>
            <person name="Floudas D."/>
            <person name="Bentzer J."/>
            <person name="Ahren D."/>
            <person name="Johansson T."/>
            <person name="Persson P."/>
            <person name="Tunlid A."/>
        </authorList>
    </citation>
    <scope>NUCLEOTIDE SEQUENCE [LARGE SCALE GENOMIC DNA]</scope>
    <source>
        <strain evidence="4 5">CBS 175.51</strain>
    </source>
</reference>